<comment type="caution">
    <text evidence="6">The sequence shown here is derived from an EMBL/GenBank/DDBJ whole genome shotgun (WGS) entry which is preliminary data.</text>
</comment>
<evidence type="ECO:0000313" key="6">
    <source>
        <dbReference type="EMBL" id="MED6109247.1"/>
    </source>
</evidence>
<keyword evidence="4" id="KW-0539">Nucleus</keyword>
<keyword evidence="3" id="KW-0963">Cytoplasm</keyword>
<dbReference type="PANTHER" id="PTHR46094">
    <property type="entry name" value="INTEGRATOR COMPLEX SUBUNIT 9"/>
    <property type="match status" value="1"/>
</dbReference>
<name>A0ABU6QBG4_9FABA</name>
<evidence type="ECO:0000256" key="3">
    <source>
        <dbReference type="ARBA" id="ARBA00022490"/>
    </source>
</evidence>
<dbReference type="SUPFAM" id="SSF56281">
    <property type="entry name" value="Metallo-hydrolase/oxidoreductase"/>
    <property type="match status" value="1"/>
</dbReference>
<dbReference type="SMART" id="SM01027">
    <property type="entry name" value="Beta-Casp"/>
    <property type="match status" value="1"/>
</dbReference>
<protein>
    <recommendedName>
        <fullName evidence="5">Beta-Casp domain-containing protein</fullName>
    </recommendedName>
</protein>
<accession>A0ABU6QBG4</accession>
<reference evidence="6 7" key="1">
    <citation type="journal article" date="2023" name="Plants (Basel)">
        <title>Bridging the Gap: Combining Genomics and Transcriptomics Approaches to Understand Stylosanthes scabra, an Orphan Legume from the Brazilian Caatinga.</title>
        <authorList>
            <person name="Ferreira-Neto J.R.C."/>
            <person name="da Silva M.D."/>
            <person name="Binneck E."/>
            <person name="de Melo N.F."/>
            <person name="da Silva R.H."/>
            <person name="de Melo A.L.T.M."/>
            <person name="Pandolfi V."/>
            <person name="Bustamante F.O."/>
            <person name="Brasileiro-Vidal A.C."/>
            <person name="Benko-Iseppon A.M."/>
        </authorList>
    </citation>
    <scope>NUCLEOTIDE SEQUENCE [LARGE SCALE GENOMIC DNA]</scope>
    <source>
        <tissue evidence="6">Leaves</tissue>
    </source>
</reference>
<dbReference type="Proteomes" id="UP001341840">
    <property type="component" value="Unassembled WGS sequence"/>
</dbReference>
<dbReference type="Gene3D" id="3.60.15.10">
    <property type="entry name" value="Ribonuclease Z/Hydroxyacylglutathione hydrolase-like"/>
    <property type="match status" value="1"/>
</dbReference>
<comment type="subcellular location">
    <subcellularLocation>
        <location evidence="2">Cytoplasm</location>
    </subcellularLocation>
    <subcellularLocation>
        <location evidence="1">Nucleus</location>
    </subcellularLocation>
</comment>
<sequence length="578" mass="64771">MGILGLPLLTRMKGFSAKIYATEVSARLGELVMRDLVSMHGELKQFYGPMVADFPEWMRKEEVEKIPSALREIILGKDGAELGGLMPLYSEADVNDCVLRIQKLKYAEEACYNGTLVIKAFSSGLEMGSCNWILDGPKGVIAYLSNSSFISSQATAFDYQSLQGTDALLYSDFSTLSSTEDDEDEENQSVQLDDKLPPSSHALVQLYGNTKEDSEEMEKLAFICSCTIECIKGGGSVFIPINQLGIFLQLLEEVSKAIDASAMKVPIYIISSVAEDLLAYLNIVPEWLSRQRQERLFDGEPLFDHVKLLEDKKIHVLPNIHSDKFWMHSHEPFIVFCPHWSLRLGPIVHLLQHWRKDSKSLLILEGMVDPQLALLPFKPMVMKVLQCHFQSGIGLRRVRPLLETLQPKTLLFPEEFRSHISFPSKKFHSVLFYTEGETSKVSCKDGSELKIPATPASNFYWNTFKEQEISLAKLNGELVVENGRYRLLLDNNEKNSNGRTNSVPNLEKLLATFTNLGINASVEHQKMNSESQIPCVIHTQEPYKAVMEIGTSGVVITTAAENVASHLYKALDSVLKGN</sequence>
<proteinExistence type="predicted"/>
<dbReference type="InterPro" id="IPR036866">
    <property type="entry name" value="RibonucZ/Hydroxyglut_hydro"/>
</dbReference>
<dbReference type="EMBL" id="JASCZI010000137">
    <property type="protein sequence ID" value="MED6109247.1"/>
    <property type="molecule type" value="Genomic_DNA"/>
</dbReference>
<keyword evidence="7" id="KW-1185">Reference proteome</keyword>
<evidence type="ECO:0000256" key="1">
    <source>
        <dbReference type="ARBA" id="ARBA00004123"/>
    </source>
</evidence>
<dbReference type="Gene3D" id="3.40.50.10890">
    <property type="match status" value="1"/>
</dbReference>
<dbReference type="Pfam" id="PF10996">
    <property type="entry name" value="Beta-Casp"/>
    <property type="match status" value="1"/>
</dbReference>
<dbReference type="PANTHER" id="PTHR46094:SF1">
    <property type="entry name" value="INTEGRATOR COMPLEX SUBUNIT 9"/>
    <property type="match status" value="1"/>
</dbReference>
<dbReference type="InterPro" id="IPR022712">
    <property type="entry name" value="Beta_Casp"/>
</dbReference>
<evidence type="ECO:0000313" key="7">
    <source>
        <dbReference type="Proteomes" id="UP001341840"/>
    </source>
</evidence>
<evidence type="ECO:0000256" key="4">
    <source>
        <dbReference type="ARBA" id="ARBA00023242"/>
    </source>
</evidence>
<evidence type="ECO:0000256" key="2">
    <source>
        <dbReference type="ARBA" id="ARBA00004496"/>
    </source>
</evidence>
<organism evidence="6 7">
    <name type="scientific">Stylosanthes scabra</name>
    <dbReference type="NCBI Taxonomy" id="79078"/>
    <lineage>
        <taxon>Eukaryota</taxon>
        <taxon>Viridiplantae</taxon>
        <taxon>Streptophyta</taxon>
        <taxon>Embryophyta</taxon>
        <taxon>Tracheophyta</taxon>
        <taxon>Spermatophyta</taxon>
        <taxon>Magnoliopsida</taxon>
        <taxon>eudicotyledons</taxon>
        <taxon>Gunneridae</taxon>
        <taxon>Pentapetalae</taxon>
        <taxon>rosids</taxon>
        <taxon>fabids</taxon>
        <taxon>Fabales</taxon>
        <taxon>Fabaceae</taxon>
        <taxon>Papilionoideae</taxon>
        <taxon>50 kb inversion clade</taxon>
        <taxon>dalbergioids sensu lato</taxon>
        <taxon>Dalbergieae</taxon>
        <taxon>Pterocarpus clade</taxon>
        <taxon>Stylosanthes</taxon>
    </lineage>
</organism>
<gene>
    <name evidence="6" type="ORF">PIB30_116932</name>
</gene>
<dbReference type="InterPro" id="IPR027074">
    <property type="entry name" value="Integrator_9su"/>
</dbReference>
<evidence type="ECO:0000259" key="5">
    <source>
        <dbReference type="SMART" id="SM01027"/>
    </source>
</evidence>
<feature type="domain" description="Beta-Casp" evidence="5">
    <location>
        <begin position="247"/>
        <end position="372"/>
    </location>
</feature>